<dbReference type="Gene3D" id="3.40.50.300">
    <property type="entry name" value="P-loop containing nucleotide triphosphate hydrolases"/>
    <property type="match status" value="1"/>
</dbReference>
<dbReference type="SMART" id="SM00028">
    <property type="entry name" value="TPR"/>
    <property type="match status" value="2"/>
</dbReference>
<dbReference type="eggNOG" id="KOG4658">
    <property type="taxonomic scope" value="Eukaryota"/>
</dbReference>
<dbReference type="PRINTS" id="PR00364">
    <property type="entry name" value="DISEASERSIST"/>
</dbReference>
<dbReference type="InterPro" id="IPR019734">
    <property type="entry name" value="TPR_rpt"/>
</dbReference>
<dbReference type="SUPFAM" id="SSF52540">
    <property type="entry name" value="P-loop containing nucleoside triphosphate hydrolases"/>
    <property type="match status" value="1"/>
</dbReference>
<dbReference type="InterPro" id="IPR027417">
    <property type="entry name" value="P-loop_NTPase"/>
</dbReference>
<evidence type="ECO:0000256" key="1">
    <source>
        <dbReference type="PROSITE-ProRule" id="PRU00339"/>
    </source>
</evidence>
<dbReference type="SUPFAM" id="SSF48452">
    <property type="entry name" value="TPR-like"/>
    <property type="match status" value="1"/>
</dbReference>
<dbReference type="EMBL" id="KB446560">
    <property type="protein sequence ID" value="EME80972.1"/>
    <property type="molecule type" value="Genomic_DNA"/>
</dbReference>
<dbReference type="InterPro" id="IPR011990">
    <property type="entry name" value="TPR-like_helical_dom_sf"/>
</dbReference>
<reference evidence="2 3" key="1">
    <citation type="journal article" date="2012" name="PLoS Pathog.">
        <title>Diverse lifestyles and strategies of plant pathogenesis encoded in the genomes of eighteen Dothideomycetes fungi.</title>
        <authorList>
            <person name="Ohm R.A."/>
            <person name="Feau N."/>
            <person name="Henrissat B."/>
            <person name="Schoch C.L."/>
            <person name="Horwitz B.A."/>
            <person name="Barry K.W."/>
            <person name="Condon B.J."/>
            <person name="Copeland A.C."/>
            <person name="Dhillon B."/>
            <person name="Glaser F."/>
            <person name="Hesse C.N."/>
            <person name="Kosti I."/>
            <person name="LaButti K."/>
            <person name="Lindquist E.A."/>
            <person name="Lucas S."/>
            <person name="Salamov A.A."/>
            <person name="Bradshaw R.E."/>
            <person name="Ciuffetti L."/>
            <person name="Hamelin R.C."/>
            <person name="Kema G.H.J."/>
            <person name="Lawrence C."/>
            <person name="Scott J.A."/>
            <person name="Spatafora J.W."/>
            <person name="Turgeon B.G."/>
            <person name="de Wit P.J.G.M."/>
            <person name="Zhong S."/>
            <person name="Goodwin S.B."/>
            <person name="Grigoriev I.V."/>
        </authorList>
    </citation>
    <scope>NUCLEOTIDE SEQUENCE [LARGE SCALE GENOMIC DNA]</scope>
    <source>
        <strain evidence="2 3">CIRAD86</strain>
    </source>
</reference>
<dbReference type="PANTHER" id="PTHR35205">
    <property type="entry name" value="NB-ARC AND TPR DOMAIN PROTEIN"/>
    <property type="match status" value="1"/>
</dbReference>
<dbReference type="RefSeq" id="XP_007928070.1">
    <property type="nucleotide sequence ID" value="XM_007929879.1"/>
</dbReference>
<feature type="repeat" description="TPR" evidence="1">
    <location>
        <begin position="287"/>
        <end position="320"/>
    </location>
</feature>
<dbReference type="Proteomes" id="UP000016932">
    <property type="component" value="Unassembled WGS sequence"/>
</dbReference>
<gene>
    <name evidence="2" type="ORF">MYCFIDRAFT_76918</name>
</gene>
<proteinExistence type="predicted"/>
<dbReference type="GO" id="GO:0043531">
    <property type="term" value="F:ADP binding"/>
    <property type="evidence" value="ECO:0007669"/>
    <property type="project" value="InterPro"/>
</dbReference>
<dbReference type="VEuPathDB" id="FungiDB:MYCFIDRAFT_76918"/>
<dbReference type="HOGENOM" id="CLU_678140_0_0_1"/>
<dbReference type="PROSITE" id="PS50005">
    <property type="entry name" value="TPR"/>
    <property type="match status" value="1"/>
</dbReference>
<dbReference type="AlphaFoldDB" id="M3AU03"/>
<dbReference type="GeneID" id="19341245"/>
<dbReference type="Gene3D" id="1.25.40.10">
    <property type="entry name" value="Tetratricopeptide repeat domain"/>
    <property type="match status" value="1"/>
</dbReference>
<sequence length="406" mass="45390">MRTVAIYGLGGVGKTQIGLEYAHRYRSLYQACFWITCDTVVKTTQGIVEIARLLDLQGFDLVQTHALAAVKNWLCTCDEKWLVIFDNAGNPDDIAELWPSSSEGSILLTSQNSHWKVQENLGFALRVNSLSPSDGATMLHNIMIKQGKTITLESAAAIVNEVDELPLAIRQIGSYMSTTNMEPQIFLDNYQYRRTASHVDAWDESCPPSYTLTLATLSDPFRSQSMLAPDGTPSTMTEEIQLANAYNNLAGIYCAQERYSDAELHNRLSLAMKKRWEHRGGLEYLLSLSYTNLAIVHGQQRNYDEAAKDFEKALAIGDGIAYTPRRALLDLLFEALRVLKTTSRDSSADRCRIARTKFKLSLVLRDLGDPRAPVFKKEAQELKLREAGSASDPELEESYDALVAYI</sequence>
<keyword evidence="3" id="KW-1185">Reference proteome</keyword>
<name>M3AU03_PSEFD</name>
<dbReference type="PANTHER" id="PTHR35205:SF1">
    <property type="entry name" value="ZU5 DOMAIN-CONTAINING PROTEIN"/>
    <property type="match status" value="1"/>
</dbReference>
<dbReference type="OrthoDB" id="5394701at2759"/>
<dbReference type="Pfam" id="PF13374">
    <property type="entry name" value="TPR_10"/>
    <property type="match status" value="2"/>
</dbReference>
<accession>M3AU03</accession>
<dbReference type="STRING" id="383855.M3AU03"/>
<keyword evidence="1" id="KW-0802">TPR repeat</keyword>
<evidence type="ECO:0000313" key="3">
    <source>
        <dbReference type="Proteomes" id="UP000016932"/>
    </source>
</evidence>
<protein>
    <submittedName>
        <fullName evidence="2">Uncharacterized protein</fullName>
    </submittedName>
</protein>
<organism evidence="2 3">
    <name type="scientific">Pseudocercospora fijiensis (strain CIRAD86)</name>
    <name type="common">Black leaf streak disease fungus</name>
    <name type="synonym">Mycosphaerella fijiensis</name>
    <dbReference type="NCBI Taxonomy" id="383855"/>
    <lineage>
        <taxon>Eukaryota</taxon>
        <taxon>Fungi</taxon>
        <taxon>Dikarya</taxon>
        <taxon>Ascomycota</taxon>
        <taxon>Pezizomycotina</taxon>
        <taxon>Dothideomycetes</taxon>
        <taxon>Dothideomycetidae</taxon>
        <taxon>Mycosphaerellales</taxon>
        <taxon>Mycosphaerellaceae</taxon>
        <taxon>Pseudocercospora</taxon>
    </lineage>
</organism>
<evidence type="ECO:0000313" key="2">
    <source>
        <dbReference type="EMBL" id="EME80972.1"/>
    </source>
</evidence>
<dbReference type="KEGG" id="pfj:MYCFIDRAFT_76918"/>